<dbReference type="AlphaFoldDB" id="A0A5N6MH57"/>
<evidence type="ECO:0000313" key="3">
    <source>
        <dbReference type="EMBL" id="KAD3633054.1"/>
    </source>
</evidence>
<feature type="transmembrane region" description="Helical" evidence="2">
    <location>
        <begin position="63"/>
        <end position="80"/>
    </location>
</feature>
<evidence type="ECO:0000256" key="1">
    <source>
        <dbReference type="SAM" id="MobiDB-lite"/>
    </source>
</evidence>
<feature type="region of interest" description="Disordered" evidence="1">
    <location>
        <begin position="1"/>
        <end position="29"/>
    </location>
</feature>
<keyword evidence="2" id="KW-0472">Membrane</keyword>
<dbReference type="RefSeq" id="WP_146362200.1">
    <property type="nucleotide sequence ID" value="NZ_VOAL01000003.1"/>
</dbReference>
<comment type="caution">
    <text evidence="3">The sequence shown here is derived from an EMBL/GenBank/DDBJ whole genome shotgun (WGS) entry which is preliminary data.</text>
</comment>
<keyword evidence="2" id="KW-0812">Transmembrane</keyword>
<keyword evidence="4" id="KW-1185">Reference proteome</keyword>
<name>A0A5N6MH57_9MICC</name>
<reference evidence="3 4" key="1">
    <citation type="submission" date="2019-08" db="EMBL/GenBank/DDBJ databases">
        <title>Arthrobacter sp. nov., isolated from plateau pika and Tibetan wild ass.</title>
        <authorList>
            <person name="Ge Y."/>
        </authorList>
    </citation>
    <scope>NUCLEOTIDE SEQUENCE [LARGE SCALE GENOMIC DNA]</scope>
    <source>
        <strain evidence="3 4">785</strain>
    </source>
</reference>
<dbReference type="NCBIfam" id="NF041681">
    <property type="entry name" value="HGxxPAAW"/>
    <property type="match status" value="1"/>
</dbReference>
<organism evidence="3 4">
    <name type="scientific">Arthrobacter yangruifuii</name>
    <dbReference type="NCBI Taxonomy" id="2606616"/>
    <lineage>
        <taxon>Bacteria</taxon>
        <taxon>Bacillati</taxon>
        <taxon>Actinomycetota</taxon>
        <taxon>Actinomycetes</taxon>
        <taxon>Micrococcales</taxon>
        <taxon>Micrococcaceae</taxon>
        <taxon>Arthrobacter</taxon>
    </lineage>
</organism>
<dbReference type="EMBL" id="VTFX01000004">
    <property type="protein sequence ID" value="KAD3633054.1"/>
    <property type="molecule type" value="Genomic_DNA"/>
</dbReference>
<evidence type="ECO:0000256" key="2">
    <source>
        <dbReference type="SAM" id="Phobius"/>
    </source>
</evidence>
<keyword evidence="2" id="KW-1133">Transmembrane helix</keyword>
<accession>A0A5N6MH57</accession>
<feature type="transmembrane region" description="Helical" evidence="2">
    <location>
        <begin position="36"/>
        <end position="56"/>
    </location>
</feature>
<dbReference type="Proteomes" id="UP000326852">
    <property type="component" value="Unassembled WGS sequence"/>
</dbReference>
<evidence type="ECO:0000313" key="4">
    <source>
        <dbReference type="Proteomes" id="UP000326852"/>
    </source>
</evidence>
<proteinExistence type="predicted"/>
<gene>
    <name evidence="3" type="ORF">GD627_09425</name>
</gene>
<dbReference type="Pfam" id="PF20447">
    <property type="entry name" value="DUF6704"/>
    <property type="match status" value="1"/>
</dbReference>
<dbReference type="InterPro" id="IPR046550">
    <property type="entry name" value="DUF6704"/>
</dbReference>
<dbReference type="OrthoDB" id="3872677at2"/>
<sequence>MSTNATDQRLKPGQENGTASHASIHDETIGHGNTPAAWTCVLIMIVGAAVSSVAFIMASFIGFFAGIAVMLIGLVVGFIMRKAGYGVNGSKLKNSGH</sequence>
<protein>
    <submittedName>
        <fullName evidence="3">Uncharacterized protein</fullName>
    </submittedName>
</protein>